<dbReference type="STRING" id="747725.A0A168PKF3"/>
<comment type="caution">
    <text evidence="2">The sequence shown here is derived from an EMBL/GenBank/DDBJ whole genome shotgun (WGS) entry which is preliminary data.</text>
</comment>
<keyword evidence="3" id="KW-1185">Reference proteome</keyword>
<feature type="compositionally biased region" description="Low complexity" evidence="1">
    <location>
        <begin position="242"/>
        <end position="264"/>
    </location>
</feature>
<evidence type="ECO:0000313" key="3">
    <source>
        <dbReference type="Proteomes" id="UP000077051"/>
    </source>
</evidence>
<name>A0A168PKF3_MUCCL</name>
<organism evidence="2 3">
    <name type="scientific">Mucor lusitanicus CBS 277.49</name>
    <dbReference type="NCBI Taxonomy" id="747725"/>
    <lineage>
        <taxon>Eukaryota</taxon>
        <taxon>Fungi</taxon>
        <taxon>Fungi incertae sedis</taxon>
        <taxon>Mucoromycota</taxon>
        <taxon>Mucoromycotina</taxon>
        <taxon>Mucoromycetes</taxon>
        <taxon>Mucorales</taxon>
        <taxon>Mucorineae</taxon>
        <taxon>Mucoraceae</taxon>
        <taxon>Mucor</taxon>
    </lineage>
</organism>
<protein>
    <submittedName>
        <fullName evidence="2">Uncharacterized protein</fullName>
    </submittedName>
</protein>
<dbReference type="AlphaFoldDB" id="A0A168PKF3"/>
<evidence type="ECO:0000256" key="1">
    <source>
        <dbReference type="SAM" id="MobiDB-lite"/>
    </source>
</evidence>
<dbReference type="VEuPathDB" id="FungiDB:MUCCIDRAFT_158110"/>
<gene>
    <name evidence="2" type="ORF">MUCCIDRAFT_158110</name>
</gene>
<dbReference type="OrthoDB" id="2286148at2759"/>
<reference evidence="2 3" key="1">
    <citation type="submission" date="2015-06" db="EMBL/GenBank/DDBJ databases">
        <title>Expansion of signal transduction pathways in fungi by whole-genome duplication.</title>
        <authorList>
            <consortium name="DOE Joint Genome Institute"/>
            <person name="Corrochano L.M."/>
            <person name="Kuo A."/>
            <person name="Marcet-Houben M."/>
            <person name="Polaino S."/>
            <person name="Salamov A."/>
            <person name="Villalobos J.M."/>
            <person name="Alvarez M.I."/>
            <person name="Avalos J."/>
            <person name="Benito E.P."/>
            <person name="Benoit I."/>
            <person name="Burger G."/>
            <person name="Camino L.P."/>
            <person name="Canovas D."/>
            <person name="Cerda-Olmedo E."/>
            <person name="Cheng J.-F."/>
            <person name="Dominguez A."/>
            <person name="Elias M."/>
            <person name="Eslava A.P."/>
            <person name="Glaser F."/>
            <person name="Grimwood J."/>
            <person name="Gutierrez G."/>
            <person name="Heitman J."/>
            <person name="Henrissat B."/>
            <person name="Iturriaga E.A."/>
            <person name="Lang B.F."/>
            <person name="Lavin J.L."/>
            <person name="Lee S."/>
            <person name="Li W."/>
            <person name="Lindquist E."/>
            <person name="Lopez-Garcia S."/>
            <person name="Luque E.M."/>
            <person name="Marcos A.T."/>
            <person name="Martin J."/>
            <person name="Mccluskey K."/>
            <person name="Medina H.R."/>
            <person name="Miralles-Duran A."/>
            <person name="Miyazaki A."/>
            <person name="Munoz-Torres E."/>
            <person name="Oguiza J.A."/>
            <person name="Ohm R."/>
            <person name="Olmedo M."/>
            <person name="Orejas M."/>
            <person name="Ortiz-Castellanos L."/>
            <person name="Pisabarro A.G."/>
            <person name="Rodriguez-Romero J."/>
            <person name="Ruiz-Herrera J."/>
            <person name="Ruiz-Vazquez R."/>
            <person name="Sanz C."/>
            <person name="Schackwitz W."/>
            <person name="Schmutz J."/>
            <person name="Shahriari M."/>
            <person name="Shelest E."/>
            <person name="Silva-Franco F."/>
            <person name="Soanes D."/>
            <person name="Syed K."/>
            <person name="Tagua V.G."/>
            <person name="Talbot N.J."/>
            <person name="Thon M."/>
            <person name="De Vries R.P."/>
            <person name="Wiebenga A."/>
            <person name="Yadav J.S."/>
            <person name="Braun E.L."/>
            <person name="Baker S."/>
            <person name="Garre V."/>
            <person name="Horwitz B."/>
            <person name="Torres-Martinez S."/>
            <person name="Idnurm A."/>
            <person name="Herrera-Estrella A."/>
            <person name="Gabaldon T."/>
            <person name="Grigoriev I.V."/>
        </authorList>
    </citation>
    <scope>NUCLEOTIDE SEQUENCE [LARGE SCALE GENOMIC DNA]</scope>
    <source>
        <strain evidence="2 3">CBS 277.49</strain>
    </source>
</reference>
<sequence>MSTLEEQFLALQQQFASLQAQLQAAPTPMQSADDTAMPTPMQPGEHAAMPTLHSVETRPHYDWSPSDALMDLMELDTPIHTAKPMPDSERKAIIESYPPMAHLEYRAPVTVPYAERLMNRGQRYEDNALKQLQYLLSAVFRPLDILTKELFAAENGNPNLERYSIMLRDIRRLLIHVCSMMTQQRNNIALRAHDPSYRLADASEVKYTLPLDEYQQTLAQQHATKKALREATVPRRQRRFNHNSSNNNSGSASNGSDSSFFRSGPPSVQGGFSSNNNNFRPTNNDSNKRNNNPFRQ</sequence>
<evidence type="ECO:0000313" key="2">
    <source>
        <dbReference type="EMBL" id="OAD07854.1"/>
    </source>
</evidence>
<dbReference type="Proteomes" id="UP000077051">
    <property type="component" value="Unassembled WGS sequence"/>
</dbReference>
<dbReference type="EMBL" id="AMYB01000001">
    <property type="protein sequence ID" value="OAD07854.1"/>
    <property type="molecule type" value="Genomic_DNA"/>
</dbReference>
<accession>A0A168PKF3</accession>
<feature type="compositionally biased region" description="Low complexity" evidence="1">
    <location>
        <begin position="273"/>
        <end position="285"/>
    </location>
</feature>
<feature type="region of interest" description="Disordered" evidence="1">
    <location>
        <begin position="223"/>
        <end position="296"/>
    </location>
</feature>
<proteinExistence type="predicted"/>